<evidence type="ECO:0000256" key="2">
    <source>
        <dbReference type="ARBA" id="ARBA00023004"/>
    </source>
</evidence>
<protein>
    <submittedName>
        <fullName evidence="5">Hydrogenase large subunit domain protein</fullName>
    </submittedName>
</protein>
<feature type="domain" description="4Fe-4S ferredoxin-type" evidence="4">
    <location>
        <begin position="128"/>
        <end position="157"/>
    </location>
</feature>
<dbReference type="Pfam" id="PF02906">
    <property type="entry name" value="Fe_hyd_lg_C"/>
    <property type="match status" value="1"/>
</dbReference>
<dbReference type="GO" id="GO:0051536">
    <property type="term" value="F:iron-sulfur cluster binding"/>
    <property type="evidence" value="ECO:0007669"/>
    <property type="project" value="UniProtKB-KW"/>
</dbReference>
<dbReference type="Proteomes" id="UP000008276">
    <property type="component" value="Chromosome"/>
</dbReference>
<dbReference type="SUPFAM" id="SSF54862">
    <property type="entry name" value="4Fe-4S ferredoxins"/>
    <property type="match status" value="2"/>
</dbReference>
<sequence>MFKFNSDIQMLKYEVLYKVAKLTLEDKLEEEYNKIPHEIIPGSKPRFRCCVYKERAILEQRTKLAMGKNLERTLKYAIESEEPIIQVIDIACEGCPIKRYRVTEACRGCLAHKCIEVCPRGAISIRDKRAHIDYDKCIECGRCKDVCPYNAISDTLRPCIRSCAAKAIIMDEELKAVINYEKCTSCGMCTLACPFGAITDKSYIVDIIRAIKSGKKVYALVAPAIASQFKDETVGQVKSALKKLGFTDVVEVALGADLVAIEEAKEFSEKIGDIKVMTSSCCPAFVTHIRKSYPELIRNVSTTVSPMTAISKYIKKFDPDALTVFIGPCTAKKSEIMRDEIKGITDYAMTFEEMVAVLDAAGIDIKEQEDMKVEDATLFGRKFARSGGVVEAIKEAIKEMDIDIELNPVICNGLEECDKTLKIMKAGKLPNNFVEGMACIGGCIGGAGVINSNVNQSRLTVNKFGDTSTYKNIKERLDKLDIDEVDFHVPHEKIQINHEKSLKRESKKRWAYI</sequence>
<dbReference type="GO" id="GO:0046872">
    <property type="term" value="F:metal ion binding"/>
    <property type="evidence" value="ECO:0007669"/>
    <property type="project" value="UniProtKB-KW"/>
</dbReference>
<dbReference type="CDD" id="cd10549">
    <property type="entry name" value="MtMvhB_like"/>
    <property type="match status" value="1"/>
</dbReference>
<feature type="domain" description="4Fe-4S ferredoxin-type" evidence="4">
    <location>
        <begin position="174"/>
        <end position="203"/>
    </location>
</feature>
<keyword evidence="6" id="KW-1185">Reference proteome</keyword>
<feature type="domain" description="4Fe-4S ferredoxin-type" evidence="4">
    <location>
        <begin position="98"/>
        <end position="127"/>
    </location>
</feature>
<dbReference type="Pfam" id="PF00037">
    <property type="entry name" value="Fer4"/>
    <property type="match status" value="2"/>
</dbReference>
<reference evidence="5 6" key="1">
    <citation type="submission" date="2011-08" db="EMBL/GenBank/DDBJ databases">
        <title>Complete sequence of Thermoanaerobacter wiegelii Rt8.B1.</title>
        <authorList>
            <consortium name="US DOE Joint Genome Institute"/>
            <person name="Lucas S."/>
            <person name="Han J."/>
            <person name="Lapidus A."/>
            <person name="Cheng J.-F."/>
            <person name="Goodwin L."/>
            <person name="Pitluck S."/>
            <person name="Peters L."/>
            <person name="Mikhailova N."/>
            <person name="Zeytun A."/>
            <person name="Daligault H."/>
            <person name="Detter J.C."/>
            <person name="Han C."/>
            <person name="Tapia R."/>
            <person name="Land M."/>
            <person name="Hauser L."/>
            <person name="Kyrpides N."/>
            <person name="Ivanova N."/>
            <person name="Pagani I."/>
            <person name="Hemme C."/>
            <person name="Woyke T."/>
        </authorList>
    </citation>
    <scope>NUCLEOTIDE SEQUENCE [LARGE SCALE GENOMIC DNA]</scope>
    <source>
        <strain evidence="5 6">Rt8.B1</strain>
    </source>
</reference>
<keyword evidence="1" id="KW-0479">Metal-binding</keyword>
<organism evidence="5 6">
    <name type="scientific">Thermoanaerobacter wiegelii Rt8.B1</name>
    <dbReference type="NCBI Taxonomy" id="697303"/>
    <lineage>
        <taxon>Bacteria</taxon>
        <taxon>Bacillati</taxon>
        <taxon>Bacillota</taxon>
        <taxon>Clostridia</taxon>
        <taxon>Thermoanaerobacterales</taxon>
        <taxon>Thermoanaerobacteraceae</taxon>
        <taxon>Thermoanaerobacter</taxon>
    </lineage>
</organism>
<dbReference type="KEGG" id="twi:Thewi_1985"/>
<dbReference type="eggNOG" id="COG2768">
    <property type="taxonomic scope" value="Bacteria"/>
</dbReference>
<dbReference type="InterPro" id="IPR009016">
    <property type="entry name" value="Fe_hydrogenase"/>
</dbReference>
<dbReference type="InterPro" id="IPR027631">
    <property type="entry name" value="Mono_FeFe_hydrog"/>
</dbReference>
<dbReference type="RefSeq" id="WP_014063301.1">
    <property type="nucleotide sequence ID" value="NC_015958.1"/>
</dbReference>
<dbReference type="HOGENOM" id="CLU_039046_0_1_9"/>
<keyword evidence="2" id="KW-0408">Iron</keyword>
<dbReference type="PROSITE" id="PS00198">
    <property type="entry name" value="4FE4S_FER_1"/>
    <property type="match status" value="2"/>
</dbReference>
<evidence type="ECO:0000313" key="6">
    <source>
        <dbReference type="Proteomes" id="UP000008276"/>
    </source>
</evidence>
<name>G2MRJ2_9THEO</name>
<evidence type="ECO:0000256" key="3">
    <source>
        <dbReference type="ARBA" id="ARBA00023014"/>
    </source>
</evidence>
<dbReference type="InterPro" id="IPR004108">
    <property type="entry name" value="Fe_hydrogenase_lsu_C"/>
</dbReference>
<dbReference type="EMBL" id="CP002991">
    <property type="protein sequence ID" value="AEM79354.1"/>
    <property type="molecule type" value="Genomic_DNA"/>
</dbReference>
<evidence type="ECO:0000313" key="5">
    <source>
        <dbReference type="EMBL" id="AEM79354.1"/>
    </source>
</evidence>
<dbReference type="AlphaFoldDB" id="G2MRJ2"/>
<dbReference type="STRING" id="697303.Thewi_1985"/>
<dbReference type="Gene3D" id="3.30.70.20">
    <property type="match status" value="2"/>
</dbReference>
<dbReference type="PANTHER" id="PTHR11615">
    <property type="entry name" value="NITRATE, FORMATE, IRON DEHYDROGENASE"/>
    <property type="match status" value="1"/>
</dbReference>
<dbReference type="SUPFAM" id="SSF53920">
    <property type="entry name" value="Fe-only hydrogenase"/>
    <property type="match status" value="1"/>
</dbReference>
<dbReference type="InterPro" id="IPR017896">
    <property type="entry name" value="4Fe4S_Fe-S-bd"/>
</dbReference>
<accession>G2MRJ2</accession>
<dbReference type="eggNOG" id="COG4624">
    <property type="taxonomic scope" value="Bacteria"/>
</dbReference>
<dbReference type="InterPro" id="IPR017900">
    <property type="entry name" value="4Fe4S_Fe_S_CS"/>
</dbReference>
<keyword evidence="3" id="KW-0411">Iron-sulfur</keyword>
<dbReference type="PROSITE" id="PS51379">
    <property type="entry name" value="4FE4S_FER_2"/>
    <property type="match status" value="3"/>
</dbReference>
<gene>
    <name evidence="5" type="ORF">Thewi_1985</name>
</gene>
<proteinExistence type="predicted"/>
<evidence type="ECO:0000259" key="4">
    <source>
        <dbReference type="PROSITE" id="PS51379"/>
    </source>
</evidence>
<dbReference type="NCBIfam" id="TIGR04105">
    <property type="entry name" value="FeFe_hydrog_B1"/>
    <property type="match status" value="1"/>
</dbReference>
<evidence type="ECO:0000256" key="1">
    <source>
        <dbReference type="ARBA" id="ARBA00022723"/>
    </source>
</evidence>
<dbReference type="InterPro" id="IPR050340">
    <property type="entry name" value="Cytosolic_Fe-S_CAF"/>
</dbReference>
<dbReference type="Gene3D" id="3.40.950.10">
    <property type="entry name" value="Fe-only Hydrogenase (Larger Subunit), Chain L, domain 3"/>
    <property type="match status" value="1"/>
</dbReference>